<dbReference type="Proteomes" id="UP000032214">
    <property type="component" value="Unassembled WGS sequence"/>
</dbReference>
<evidence type="ECO:0000256" key="3">
    <source>
        <dbReference type="ARBA" id="ARBA00022692"/>
    </source>
</evidence>
<feature type="transmembrane region" description="Helical" evidence="6">
    <location>
        <begin position="373"/>
        <end position="391"/>
    </location>
</feature>
<feature type="transmembrane region" description="Helical" evidence="6">
    <location>
        <begin position="58"/>
        <end position="82"/>
    </location>
</feature>
<feature type="transmembrane region" description="Helical" evidence="6">
    <location>
        <begin position="510"/>
        <end position="532"/>
    </location>
</feature>
<evidence type="ECO:0000313" key="8">
    <source>
        <dbReference type="Proteomes" id="UP000032214"/>
    </source>
</evidence>
<keyword evidence="2" id="KW-0813">Transport</keyword>
<keyword evidence="4 6" id="KW-1133">Transmembrane helix</keyword>
<dbReference type="EMBL" id="ARQD01000002">
    <property type="protein sequence ID" value="KIX85204.1"/>
    <property type="molecule type" value="Genomic_DNA"/>
</dbReference>
<proteinExistence type="predicted"/>
<keyword evidence="5 6" id="KW-0472">Membrane</keyword>
<comment type="subcellular location">
    <subcellularLocation>
        <location evidence="1">Membrane</location>
        <topology evidence="1">Multi-pass membrane protein</topology>
    </subcellularLocation>
</comment>
<evidence type="ECO:0000256" key="6">
    <source>
        <dbReference type="SAM" id="Phobius"/>
    </source>
</evidence>
<reference evidence="7 8" key="1">
    <citation type="journal article" date="2013" name="Proc. Natl. Acad. Sci. U.S.A.">
        <title>Candidate phylum TM6 genome recovered from a hospital sink biofilm provides genomic insights into this uncultivated phylum.</title>
        <authorList>
            <person name="McLean J.S."/>
            <person name="Lombardo M.J."/>
            <person name="Badger J.H."/>
            <person name="Edlund A."/>
            <person name="Novotny M."/>
            <person name="Yee-Greenbaum J."/>
            <person name="Vyahhi N."/>
            <person name="Hall A.P."/>
            <person name="Yang Y."/>
            <person name="Dupont C.L."/>
            <person name="Ziegler M.G."/>
            <person name="Chitsaz H."/>
            <person name="Allen A.E."/>
            <person name="Yooseph S."/>
            <person name="Tesler G."/>
            <person name="Pevzner P.A."/>
            <person name="Friedman R.M."/>
            <person name="Nealson K.H."/>
            <person name="Venter J.C."/>
            <person name="Lasken R.S."/>
        </authorList>
    </citation>
    <scope>NUCLEOTIDE SEQUENCE [LARGE SCALE GENOMIC DNA]</scope>
    <source>
        <strain evidence="7 8">TM6SC1</strain>
    </source>
</reference>
<feature type="transmembrane region" description="Helical" evidence="6">
    <location>
        <begin position="30"/>
        <end position="46"/>
    </location>
</feature>
<protein>
    <recommendedName>
        <fullName evidence="9">Oligopeptide transporter, OPT family</fullName>
    </recommendedName>
</protein>
<keyword evidence="3 6" id="KW-0812">Transmembrane</keyword>
<dbReference type="GO" id="GO:0016020">
    <property type="term" value="C:membrane"/>
    <property type="evidence" value="ECO:0007669"/>
    <property type="project" value="UniProtKB-SubCell"/>
</dbReference>
<feature type="transmembrane region" description="Helical" evidence="6">
    <location>
        <begin position="94"/>
        <end position="118"/>
    </location>
</feature>
<evidence type="ECO:0000256" key="1">
    <source>
        <dbReference type="ARBA" id="ARBA00004141"/>
    </source>
</evidence>
<sequence>MSYSVILCVILSLFSTGVMSYVSMATPIGPWIAPTVALLALILFKFSRYRSSHNTSIALVTAGASVGGIVATALGFSFPAIYFSDPHTFAQWTASPFTFSCLVACLVLAGGGLGLLCAQMLEAPLLDRQKLPFPIGEMVYKLIQASDSVGKAYQLIFGALLTCAMYAAQIITYRGAPLIARSYALTSTVSVGAWALPALLFDVSPFVWAIGFVTGHLIALPLAVGALSKIIIIDPLSKLAFTELSYSEFILAFCSGMIVVSTVLGFSKPIRRLYYLMRTRKVPSFDGNKMMRILTSHTIGPEHVLILSAILVLFSYFQMAWYVQIYTIVLTVVMTYQLLLIAGRIGLAPLGRFATFVMIPALFLFKLDTVQLIIIATFVELCGGVAADILFGQRLARLSGISSDRVRMFQWIGLCISAFAAGIFLYVLVTNFQLGSSVLCVQKAYARHLMLAATTFNYAVLGCGMIFGLILTYVNINPALVLGGILMPLPLSLGLIVGALIAWICPDYERYIPFWSGVFAISSLWMILSALCF</sequence>
<gene>
    <name evidence="7" type="ORF">J120_02630</name>
</gene>
<evidence type="ECO:0000313" key="7">
    <source>
        <dbReference type="EMBL" id="KIX85204.1"/>
    </source>
</evidence>
<accession>A0A0D2GPC0</accession>
<dbReference type="Pfam" id="PF03169">
    <property type="entry name" value="OPT"/>
    <property type="match status" value="1"/>
</dbReference>
<evidence type="ECO:0000256" key="2">
    <source>
        <dbReference type="ARBA" id="ARBA00022448"/>
    </source>
</evidence>
<feature type="transmembrane region" description="Helical" evidence="6">
    <location>
        <begin position="323"/>
        <end position="343"/>
    </location>
</feature>
<organism evidence="7 8">
    <name type="scientific">candidate division TM6 bacterium JCVI TM6SC1</name>
    <dbReference type="NCBI Taxonomy" id="1306947"/>
    <lineage>
        <taxon>Bacteria</taxon>
        <taxon>Candidatus Babelota</taxon>
        <taxon>Vermiphilus</taxon>
    </lineage>
</organism>
<feature type="transmembrane region" description="Helical" evidence="6">
    <location>
        <begin position="411"/>
        <end position="429"/>
    </location>
</feature>
<dbReference type="GO" id="GO:0035673">
    <property type="term" value="F:oligopeptide transmembrane transporter activity"/>
    <property type="evidence" value="ECO:0007669"/>
    <property type="project" value="InterPro"/>
</dbReference>
<feature type="transmembrane region" description="Helical" evidence="6">
    <location>
        <begin position="480"/>
        <end position="504"/>
    </location>
</feature>
<keyword evidence="8" id="KW-1185">Reference proteome</keyword>
<dbReference type="InterPro" id="IPR004813">
    <property type="entry name" value="OPT"/>
</dbReference>
<feature type="transmembrane region" description="Helical" evidence="6">
    <location>
        <begin position="244"/>
        <end position="267"/>
    </location>
</feature>
<feature type="transmembrane region" description="Helical" evidence="6">
    <location>
        <begin position="449"/>
        <end position="473"/>
    </location>
</feature>
<feature type="transmembrane region" description="Helical" evidence="6">
    <location>
        <begin position="299"/>
        <end position="317"/>
    </location>
</feature>
<evidence type="ECO:0000256" key="4">
    <source>
        <dbReference type="ARBA" id="ARBA00022989"/>
    </source>
</evidence>
<dbReference type="eggNOG" id="ENOG5033RZF">
    <property type="taxonomic scope" value="Bacteria"/>
</dbReference>
<feature type="transmembrane region" description="Helical" evidence="6">
    <location>
        <begin position="183"/>
        <end position="201"/>
    </location>
</feature>
<feature type="transmembrane region" description="Helical" evidence="6">
    <location>
        <begin position="208"/>
        <end position="232"/>
    </location>
</feature>
<dbReference type="AlphaFoldDB" id="A0A0D2GPC0"/>
<evidence type="ECO:0000256" key="5">
    <source>
        <dbReference type="ARBA" id="ARBA00023136"/>
    </source>
</evidence>
<evidence type="ECO:0008006" key="9">
    <source>
        <dbReference type="Google" id="ProtNLM"/>
    </source>
</evidence>
<name>A0A0D2GPC0_9BACT</name>
<comment type="caution">
    <text evidence="7">The sequence shown here is derived from an EMBL/GenBank/DDBJ whole genome shotgun (WGS) entry which is preliminary data.</text>
</comment>